<dbReference type="PROSITE" id="PS50294">
    <property type="entry name" value="WD_REPEATS_REGION"/>
    <property type="match status" value="3"/>
</dbReference>
<dbReference type="PhylomeDB" id="A0A0G4EZE3"/>
<dbReference type="PROSITE" id="PS50082">
    <property type="entry name" value="WD_REPEATS_2"/>
    <property type="match status" value="3"/>
</dbReference>
<dbReference type="SMART" id="SM00320">
    <property type="entry name" value="WD40"/>
    <property type="match status" value="6"/>
</dbReference>
<name>A0A0G4EZE3_VITBC</name>
<dbReference type="STRING" id="1169540.A0A0G4EZE3"/>
<comment type="similarity">
    <text evidence="1">Belongs to the WD repeat LST8 family.</text>
</comment>
<evidence type="ECO:0000256" key="4">
    <source>
        <dbReference type="PROSITE-ProRule" id="PRU00221"/>
    </source>
</evidence>
<dbReference type="Gene3D" id="2.130.10.10">
    <property type="entry name" value="YVTN repeat-like/Quinoprotein amine dehydrogenase"/>
    <property type="match status" value="1"/>
</dbReference>
<organism evidence="5 6">
    <name type="scientific">Vitrella brassicaformis (strain CCMP3155)</name>
    <dbReference type="NCBI Taxonomy" id="1169540"/>
    <lineage>
        <taxon>Eukaryota</taxon>
        <taxon>Sar</taxon>
        <taxon>Alveolata</taxon>
        <taxon>Colpodellida</taxon>
        <taxon>Vitrellaceae</taxon>
        <taxon>Vitrella</taxon>
    </lineage>
</organism>
<dbReference type="OMA" id="VQRNYKH"/>
<dbReference type="InterPro" id="IPR036322">
    <property type="entry name" value="WD40_repeat_dom_sf"/>
</dbReference>
<dbReference type="AlphaFoldDB" id="A0A0G4EZE3"/>
<accession>A0A0G4EZE3</accession>
<dbReference type="PANTHER" id="PTHR19842">
    <property type="entry name" value="G BETA-LIKE PROTEIN GBL"/>
    <property type="match status" value="1"/>
</dbReference>
<dbReference type="OrthoDB" id="400at2759"/>
<feature type="repeat" description="WD" evidence="4">
    <location>
        <begin position="226"/>
        <end position="257"/>
    </location>
</feature>
<dbReference type="GO" id="GO:0032956">
    <property type="term" value="P:regulation of actin cytoskeleton organization"/>
    <property type="evidence" value="ECO:0007669"/>
    <property type="project" value="TreeGrafter"/>
</dbReference>
<dbReference type="GO" id="GO:0031929">
    <property type="term" value="P:TOR signaling"/>
    <property type="evidence" value="ECO:0007669"/>
    <property type="project" value="InterPro"/>
</dbReference>
<evidence type="ECO:0000256" key="2">
    <source>
        <dbReference type="ARBA" id="ARBA00022574"/>
    </source>
</evidence>
<evidence type="ECO:0000256" key="3">
    <source>
        <dbReference type="ARBA" id="ARBA00022737"/>
    </source>
</evidence>
<gene>
    <name evidence="5" type="ORF">Vbra_8595</name>
</gene>
<reference evidence="5 6" key="1">
    <citation type="submission" date="2014-11" db="EMBL/GenBank/DDBJ databases">
        <authorList>
            <person name="Zhu J."/>
            <person name="Qi W."/>
            <person name="Song R."/>
        </authorList>
    </citation>
    <scope>NUCLEOTIDE SEQUENCE [LARGE SCALE GENOMIC DNA]</scope>
</reference>
<dbReference type="InterPro" id="IPR020472">
    <property type="entry name" value="WD40_PAC1"/>
</dbReference>
<dbReference type="VEuPathDB" id="CryptoDB:Vbra_8595"/>
<keyword evidence="3" id="KW-0677">Repeat</keyword>
<proteinExistence type="inferred from homology"/>
<feature type="repeat" description="WD" evidence="4">
    <location>
        <begin position="84"/>
        <end position="116"/>
    </location>
</feature>
<dbReference type="InterPro" id="IPR019775">
    <property type="entry name" value="WD40_repeat_CS"/>
</dbReference>
<sequence length="345" mass="37418">MTGATADRLIRLMDLPLLITGGYDHTLRYWNAHLGQCFRTIPYNDSHINCLEVTPDKTQVLCAGNPLMKLFDLASASNTAVSTMDGHTSNVTSVGFEKTGRWFFSSSEDSSVKIWDCRGTGYQLSLDNESTSTATMATTAGAPVPVHGAALHANQAEVLLGDQEGRVQVWDLSANRIRQVLAPDKAVAIKTVALSADGRLAAAANHKGTLFVWRYLPDTLDPMQKIDAHSAYVLRIRFCPQSQYLITTSADSNACLWRYHVDGFAKETSLIGHIRWVWGGIFSSDSAYVVTCSSDTTAKLWEVKTGQTAIDYTGHTKAVTVVALVDVPDGGSGPDAPPVQQHNIS</sequence>
<keyword evidence="6" id="KW-1185">Reference proteome</keyword>
<keyword evidence="2 4" id="KW-0853">WD repeat</keyword>
<evidence type="ECO:0000313" key="5">
    <source>
        <dbReference type="EMBL" id="CEM04162.1"/>
    </source>
</evidence>
<dbReference type="PROSITE" id="PS00678">
    <property type="entry name" value="WD_REPEATS_1"/>
    <property type="match status" value="1"/>
</dbReference>
<dbReference type="InParanoid" id="A0A0G4EZE3"/>
<feature type="repeat" description="WD" evidence="4">
    <location>
        <begin position="270"/>
        <end position="311"/>
    </location>
</feature>
<evidence type="ECO:0000256" key="1">
    <source>
        <dbReference type="ARBA" id="ARBA00009890"/>
    </source>
</evidence>
<dbReference type="InterPro" id="IPR015943">
    <property type="entry name" value="WD40/YVTN_repeat-like_dom_sf"/>
</dbReference>
<dbReference type="InterPro" id="IPR001680">
    <property type="entry name" value="WD40_rpt"/>
</dbReference>
<dbReference type="PANTHER" id="PTHR19842:SF0">
    <property type="entry name" value="TARGET OF RAPAMYCIN COMPLEX SUBUNIT LST8"/>
    <property type="match status" value="1"/>
</dbReference>
<dbReference type="Pfam" id="PF00400">
    <property type="entry name" value="WD40"/>
    <property type="match status" value="3"/>
</dbReference>
<dbReference type="EMBL" id="CDMY01000347">
    <property type="protein sequence ID" value="CEM04162.1"/>
    <property type="molecule type" value="Genomic_DNA"/>
</dbReference>
<dbReference type="InterPro" id="IPR037588">
    <property type="entry name" value="MLST8"/>
</dbReference>
<evidence type="ECO:0000313" key="6">
    <source>
        <dbReference type="Proteomes" id="UP000041254"/>
    </source>
</evidence>
<protein>
    <submittedName>
        <fullName evidence="5">Uncharacterized protein</fullName>
    </submittedName>
</protein>
<dbReference type="PRINTS" id="PR00320">
    <property type="entry name" value="GPROTEINBRPT"/>
</dbReference>
<dbReference type="GO" id="GO:0031932">
    <property type="term" value="C:TORC2 complex"/>
    <property type="evidence" value="ECO:0007669"/>
    <property type="project" value="InterPro"/>
</dbReference>
<dbReference type="SUPFAM" id="SSF50978">
    <property type="entry name" value="WD40 repeat-like"/>
    <property type="match status" value="1"/>
</dbReference>
<dbReference type="Proteomes" id="UP000041254">
    <property type="component" value="Unassembled WGS sequence"/>
</dbReference>
<dbReference type="GO" id="GO:0031931">
    <property type="term" value="C:TORC1 complex"/>
    <property type="evidence" value="ECO:0007669"/>
    <property type="project" value="InterPro"/>
</dbReference>